<evidence type="ECO:0000313" key="1">
    <source>
        <dbReference type="EMBL" id="QKD79417.1"/>
    </source>
</evidence>
<gene>
    <name evidence="1" type="ORF">HPC72_03360</name>
</gene>
<dbReference type="KEGG" id="amam:HPC72_03360"/>
<accession>A0A6M8B430</accession>
<protein>
    <submittedName>
        <fullName evidence="1">Uncharacterized protein</fullName>
    </submittedName>
</protein>
<dbReference type="RefSeq" id="WP_159524457.1">
    <property type="nucleotide sequence ID" value="NZ_CP053642.1"/>
</dbReference>
<evidence type="ECO:0000313" key="2">
    <source>
        <dbReference type="Proteomes" id="UP000504752"/>
    </source>
</evidence>
<dbReference type="Proteomes" id="UP000504752">
    <property type="component" value="Chromosome"/>
</dbReference>
<name>A0A6M8B430_9ACTO</name>
<sequence length="334" mass="36350">MMILAGDITSALTSFAGLGLALILEGDGAERVRLGWTDEAAPRLEVSAEGYDATAIAAAVHRHASGCAEEASWVQADLEGPPWDGGSAVFSPRIKAASVPEQWRALQHQRHEGIDREISMPEAIDLIGALGEPAYWRFADRSMKKPRPDEGSSRWEMKTRNRGEDFVANRLRHLAGIVSTRTPEGVGAGLTGQRTIDEAYKGNRSDESRTATGLTWPRFTDSALAWCALWGISAFPVIHRLRQPSVTAGAVPVGEFTPKRLVLPVLVGRFSLGRWRALLVSQQLVVAGDPQERSARAWLASHGARAVLQFPFQVSDNSSAPERYLRAGRIEVLA</sequence>
<keyword evidence="2" id="KW-1185">Reference proteome</keyword>
<reference evidence="1 2" key="1">
    <citation type="submission" date="2020-05" db="EMBL/GenBank/DDBJ databases">
        <title>Actinomyces sp. zg-325.</title>
        <authorList>
            <person name="Yang C."/>
        </authorList>
    </citation>
    <scope>NUCLEOTIDE SEQUENCE [LARGE SCALE GENOMIC DNA]</scope>
    <source>
        <strain evidence="2">zg-325</strain>
    </source>
</reference>
<organism evidence="1 2">
    <name type="scientific">Actinomyces marmotae</name>
    <dbReference type="NCBI Taxonomy" id="2737173"/>
    <lineage>
        <taxon>Bacteria</taxon>
        <taxon>Bacillati</taxon>
        <taxon>Actinomycetota</taxon>
        <taxon>Actinomycetes</taxon>
        <taxon>Actinomycetales</taxon>
        <taxon>Actinomycetaceae</taxon>
        <taxon>Actinomyces</taxon>
    </lineage>
</organism>
<dbReference type="AlphaFoldDB" id="A0A6M8B430"/>
<dbReference type="EMBL" id="CP053642">
    <property type="protein sequence ID" value="QKD79417.1"/>
    <property type="molecule type" value="Genomic_DNA"/>
</dbReference>
<proteinExistence type="predicted"/>